<keyword evidence="3" id="KW-1185">Reference proteome</keyword>
<accession>A0A162RFR3</accession>
<gene>
    <name evidence="2" type="ORF">CLMAG_48470</name>
</gene>
<organism evidence="2 3">
    <name type="scientific">Clostridium magnum DSM 2767</name>
    <dbReference type="NCBI Taxonomy" id="1121326"/>
    <lineage>
        <taxon>Bacteria</taxon>
        <taxon>Bacillati</taxon>
        <taxon>Bacillota</taxon>
        <taxon>Clostridia</taxon>
        <taxon>Eubacteriales</taxon>
        <taxon>Clostridiaceae</taxon>
        <taxon>Clostridium</taxon>
    </lineage>
</organism>
<keyword evidence="1" id="KW-0472">Membrane</keyword>
<dbReference type="Proteomes" id="UP000076603">
    <property type="component" value="Unassembled WGS sequence"/>
</dbReference>
<dbReference type="EMBL" id="LWAE01000007">
    <property type="protein sequence ID" value="KZL89837.1"/>
    <property type="molecule type" value="Genomic_DNA"/>
</dbReference>
<keyword evidence="1" id="KW-0812">Transmembrane</keyword>
<protein>
    <submittedName>
        <fullName evidence="2">Uncharacterized protein</fullName>
    </submittedName>
</protein>
<dbReference type="PATRIC" id="fig|1121326.3.peg.4908"/>
<proteinExistence type="predicted"/>
<comment type="caution">
    <text evidence="2">The sequence shown here is derived from an EMBL/GenBank/DDBJ whole genome shotgun (WGS) entry which is preliminary data.</text>
</comment>
<name>A0A162RFR3_9CLOT</name>
<reference evidence="2 3" key="1">
    <citation type="submission" date="2016-04" db="EMBL/GenBank/DDBJ databases">
        <title>Genome sequence of Clostridium magnum DSM 2767.</title>
        <authorList>
            <person name="Poehlein A."/>
            <person name="Uhlig R."/>
            <person name="Fischer R."/>
            <person name="Bahl H."/>
            <person name="Daniel R."/>
        </authorList>
    </citation>
    <scope>NUCLEOTIDE SEQUENCE [LARGE SCALE GENOMIC DNA]</scope>
    <source>
        <strain evidence="2 3">DSM 2767</strain>
    </source>
</reference>
<evidence type="ECO:0000313" key="3">
    <source>
        <dbReference type="Proteomes" id="UP000076603"/>
    </source>
</evidence>
<sequence>MLQLSKNDKSTRYNFIAFHIVITLIGYMYFQLFKNMEEGSKCLVKSLPVIIKNYKENKQKSIIIYSGQYFGVFSLKKTCQSSDKNDTQFSDC</sequence>
<evidence type="ECO:0000313" key="2">
    <source>
        <dbReference type="EMBL" id="KZL89837.1"/>
    </source>
</evidence>
<evidence type="ECO:0000256" key="1">
    <source>
        <dbReference type="SAM" id="Phobius"/>
    </source>
</evidence>
<keyword evidence="1" id="KW-1133">Transmembrane helix</keyword>
<feature type="transmembrane region" description="Helical" evidence="1">
    <location>
        <begin position="12"/>
        <end position="30"/>
    </location>
</feature>
<dbReference type="AlphaFoldDB" id="A0A162RFR3"/>